<keyword evidence="2" id="KW-0812">Transmembrane</keyword>
<feature type="region of interest" description="Disordered" evidence="1">
    <location>
        <begin position="1"/>
        <end position="35"/>
    </location>
</feature>
<evidence type="ECO:0000313" key="4">
    <source>
        <dbReference type="Proteomes" id="UP001190700"/>
    </source>
</evidence>
<protein>
    <submittedName>
        <fullName evidence="3">Uncharacterized protein</fullName>
    </submittedName>
</protein>
<feature type="compositionally biased region" description="Polar residues" evidence="1">
    <location>
        <begin position="10"/>
        <end position="24"/>
    </location>
</feature>
<feature type="transmembrane region" description="Helical" evidence="2">
    <location>
        <begin position="110"/>
        <end position="127"/>
    </location>
</feature>
<dbReference type="EMBL" id="LGRX02019758">
    <property type="protein sequence ID" value="KAK3258172.1"/>
    <property type="molecule type" value="Genomic_DNA"/>
</dbReference>
<keyword evidence="4" id="KW-1185">Reference proteome</keyword>
<keyword evidence="2" id="KW-1133">Transmembrane helix</keyword>
<name>A0AAE0FE64_9CHLO</name>
<comment type="caution">
    <text evidence="3">The sequence shown here is derived from an EMBL/GenBank/DDBJ whole genome shotgun (WGS) entry which is preliminary data.</text>
</comment>
<organism evidence="3 4">
    <name type="scientific">Cymbomonas tetramitiformis</name>
    <dbReference type="NCBI Taxonomy" id="36881"/>
    <lineage>
        <taxon>Eukaryota</taxon>
        <taxon>Viridiplantae</taxon>
        <taxon>Chlorophyta</taxon>
        <taxon>Pyramimonadophyceae</taxon>
        <taxon>Pyramimonadales</taxon>
        <taxon>Pyramimonadaceae</taxon>
        <taxon>Cymbomonas</taxon>
    </lineage>
</organism>
<sequence>MVKNDGGEQSEGTSCLSGSDTEGIQPSRAGAGDGRDDRAALVLLPSSVQELQLQRANAYLMSAFAPFGRGGHQSAQAARERGDGQTLAVRERASESAIAVRVDMLRHRDLGHWLTTCLTMLFISIHWQTKGSIILL</sequence>
<dbReference type="Proteomes" id="UP001190700">
    <property type="component" value="Unassembled WGS sequence"/>
</dbReference>
<accession>A0AAE0FE64</accession>
<keyword evidence="2" id="KW-0472">Membrane</keyword>
<reference evidence="3 4" key="1">
    <citation type="journal article" date="2015" name="Genome Biol. Evol.">
        <title>Comparative Genomics of a Bacterivorous Green Alga Reveals Evolutionary Causalities and Consequences of Phago-Mixotrophic Mode of Nutrition.</title>
        <authorList>
            <person name="Burns J.A."/>
            <person name="Paasch A."/>
            <person name="Narechania A."/>
            <person name="Kim E."/>
        </authorList>
    </citation>
    <scope>NUCLEOTIDE SEQUENCE [LARGE SCALE GENOMIC DNA]</scope>
    <source>
        <strain evidence="3 4">PLY_AMNH</strain>
    </source>
</reference>
<gene>
    <name evidence="3" type="ORF">CYMTET_32775</name>
</gene>
<evidence type="ECO:0000256" key="2">
    <source>
        <dbReference type="SAM" id="Phobius"/>
    </source>
</evidence>
<dbReference type="AlphaFoldDB" id="A0AAE0FE64"/>
<evidence type="ECO:0000313" key="3">
    <source>
        <dbReference type="EMBL" id="KAK3258172.1"/>
    </source>
</evidence>
<proteinExistence type="predicted"/>
<evidence type="ECO:0000256" key="1">
    <source>
        <dbReference type="SAM" id="MobiDB-lite"/>
    </source>
</evidence>